<evidence type="ECO:0000259" key="6">
    <source>
        <dbReference type="PROSITE" id="PS50011"/>
    </source>
</evidence>
<sequence length="2060" mass="232034">MYAIAYANENTALAMIENSKYLNLNTVDNQSQTVLMKAAISGMTRFALALIKCGADVNIKDKEGKTALMYAIAYPNENTALAIMENSKDLDLNAVDDQGQTALIKAAIRGMTTIADALIRLGTVVNIRDKEGKTALMHGLACANENTALSIMENCKDLNLNTVDNQGQTALMYAIARANENTALLMIENSKDLNLNAVDNQGQTSLMKAVFRGMTTFALALIKRGADVNMKDKEGSTALMYAMMCGWEDTALALIKHSIDLDLNIADNKGRTALMKAVIKGMTEVALALIKGGASINKVDDDGTTALMFAVRLGEEDIALSEAIIENSNELDLNMADNEGRTALMKAVMNGMTEVALHLIKHGAEVSKKDKKYKTALIYAISSGQENTALAIFEYSKELDLNITDNEGQTALMKAAHQGMTEVALALIKHGADANKKDNENKTALMHAVTCMREKNTALSIIEHSKELDLDISDKNEETALMKAVFRGMTEVALALIKHGADVNRADREGKTALMFIGLSDHIVSGFDSGKLTHALIKSGAEVDQTDFKENTALMYNVRYEASVKALMQYSQGKALVNQRNSDGRTALYYAILCNKKSVQILLENGAKHRLTDHYNASALTYYIHYRIDKLESTTDIPLFLDDMDDTFSLFEEGEDVSKSIINAAFCKCPQFFLKFSSAKEAWEIVSGILLVAAEKQENDKKQVLNELGIMASQEMDMTNFLNFLTKLIGIVDDPNIGDQQGNGVLHYITLLALRGYLSPKDVSIICGLMKEIGFITKRENYKHETLLIFALSNAIKFAKDNTLHVQPLMEICTFLLKRGYLISKDESQNGESVFHLIIHLLTIGVSREKCQESLLSNVVRLLELFSQHRSGVLEAVNKHDHNLNTPLHLWASISPHSNAGDSDETASTPTKLWQEFSSKVFRQLCSCGAVLYLVNKDKETPLHMCRTWTNVKILVNAGASTKAIDSKGRSPLLSAAQNFLFLENPGLFYPDISQREVPTFWKTACGMGFDLWTFDNDGNSIMSNVLRGKSFELANLLIEIVCENSETLSDETLVGVMNAICRDNSIETTWKRILVERFLNHLKSTRRSLDMRLPFRSCCMNIIYHDVSITKGSEEVHYKIAKQLLRYGVPGESCLDIAEVCPTLQDLLSTPIATEERPLVIPWTSHSEKHKAQLSEVARGLNCIEHGPYWYHERYIGRGAFGKVFVGIHKIDSMEVAIKRVEYDLQDGQEDIREIRNFAFIHNFNHIVRYLTFSQKGDFTFIVMELMEGNLDEYCASALYDRRKTKMLCQQVALGLEHLHEQKLIHRDLKPSNILFRTNPELCVKIADFGLSRHSDVNASFTVMITGAGTRGWIAPEVSKSANHEFSSDVFSLGLIFHYIMSDRRHPFDPADCTEKSEKDIFDGRQANISNANAEGWNYTLNPEASNLLSGMLRIEMKERPTASMLLDHPFFWTKEKKLDFLYAVGNQDEFECPRAKRTVPLTMVEQDLEKEFAIIVKFGKWNDSGYTQTSVILNEMKKPIKRSGRLQPVRTNYDFGSAVELVRFIRNAKAHVSEPSRPSIIRKQVLEAVFLNEFPDLVLQVLKAVINHGWDIDREEIKYALGSDITRMWITKIQDVPLVIPWIPVSKRYENMLAKVARRQNCKVQGQYWYRSEPIGFGAYGLVFVGIHKKDGMEVAIKAFNYSHIDRAEDLRVIIRKFTSLRRCEYIIRYMSFLESTDFLLIIMELMEGNLHELFTSVFYDQTKTTILCQHVALGLNYLHENRIIHRNLSPNKILYKTYPELCLKIAGFGLSHRPDINASFTVMDKGHGTTGWIAPEVMKSAKHEYSMSSDVFSLGLIFHYILSNKKHPFSPADCTGKSDYEINIATQGNILKNDMEGWNKSLDPESSHRIKGMLNCTNEKERPIASKLLHHPMFWSKKKKLDFLSAVGNQEEVKCPRAKRTVPLTMVEQDLEDEFATIAKFGKWDDPRYTQTSVILNESKVRTNYDFRSSVDLVRFIRNAMAHVSVSSRSTVIRTQILKDAVFLDEFPNLAIEVFKAVTAHGWDVSREEIKHVLEND</sequence>
<dbReference type="EnsemblMetazoa" id="XM_021052272.2">
    <property type="protein sequence ID" value="XP_020907931.2"/>
    <property type="gene ID" value="LOC110245978"/>
</dbReference>
<dbReference type="GO" id="GO:0051082">
    <property type="term" value="F:unfolded protein binding"/>
    <property type="evidence" value="ECO:0007669"/>
    <property type="project" value="TreeGrafter"/>
</dbReference>
<dbReference type="KEGG" id="epa:110245978"/>
<dbReference type="GO" id="GO:0005524">
    <property type="term" value="F:ATP binding"/>
    <property type="evidence" value="ECO:0007669"/>
    <property type="project" value="UniProtKB-UniRule"/>
</dbReference>
<evidence type="ECO:0000313" key="8">
    <source>
        <dbReference type="EnsemblMetazoa" id="XP_020907931.2"/>
    </source>
</evidence>
<evidence type="ECO:0000256" key="4">
    <source>
        <dbReference type="PROSITE-ProRule" id="PRU00023"/>
    </source>
</evidence>
<dbReference type="InterPro" id="IPR038357">
    <property type="entry name" value="KEN_sf"/>
</dbReference>
<dbReference type="SUPFAM" id="SSF48403">
    <property type="entry name" value="Ankyrin repeat"/>
    <property type="match status" value="4"/>
</dbReference>
<reference evidence="8" key="1">
    <citation type="submission" date="2022-11" db="UniProtKB">
        <authorList>
            <consortium name="EnsemblMetazoa"/>
        </authorList>
    </citation>
    <scope>IDENTIFICATION</scope>
</reference>
<feature type="repeat" description="ANK" evidence="4">
    <location>
        <begin position="476"/>
        <end position="508"/>
    </location>
</feature>
<evidence type="ECO:0000256" key="3">
    <source>
        <dbReference type="ARBA" id="ARBA00022840"/>
    </source>
</evidence>
<dbReference type="PANTHER" id="PTHR13954:SF6">
    <property type="entry name" value="NON-SPECIFIC SERINE_THREONINE PROTEIN KINASE"/>
    <property type="match status" value="1"/>
</dbReference>
<feature type="repeat" description="ANK" evidence="4">
    <location>
        <begin position="269"/>
        <end position="301"/>
    </location>
</feature>
<evidence type="ECO:0000259" key="7">
    <source>
        <dbReference type="PROSITE" id="PS51392"/>
    </source>
</evidence>
<dbReference type="SMART" id="SM00248">
    <property type="entry name" value="ANK"/>
    <property type="match status" value="15"/>
</dbReference>
<keyword evidence="4" id="KW-0040">ANK repeat</keyword>
<evidence type="ECO:0000313" key="9">
    <source>
        <dbReference type="Proteomes" id="UP000887567"/>
    </source>
</evidence>
<keyword evidence="1" id="KW-0732">Signal</keyword>
<dbReference type="Proteomes" id="UP000887567">
    <property type="component" value="Unplaced"/>
</dbReference>
<feature type="domain" description="Protein kinase" evidence="6">
    <location>
        <begin position="1191"/>
        <end position="1453"/>
    </location>
</feature>
<dbReference type="PROSITE" id="PS00107">
    <property type="entry name" value="PROTEIN_KINASE_ATP"/>
    <property type="match status" value="2"/>
</dbReference>
<dbReference type="PROSITE" id="PS00108">
    <property type="entry name" value="PROTEIN_KINASE_ST"/>
    <property type="match status" value="1"/>
</dbReference>
<feature type="repeat" description="ANK" evidence="4">
    <location>
        <begin position="339"/>
        <end position="371"/>
    </location>
</feature>
<evidence type="ECO:0000256" key="2">
    <source>
        <dbReference type="ARBA" id="ARBA00022741"/>
    </source>
</evidence>
<dbReference type="GO" id="GO:0006397">
    <property type="term" value="P:mRNA processing"/>
    <property type="evidence" value="ECO:0007669"/>
    <property type="project" value="InterPro"/>
</dbReference>
<dbReference type="InterPro" id="IPR036770">
    <property type="entry name" value="Ankyrin_rpt-contain_sf"/>
</dbReference>
<dbReference type="RefSeq" id="XP_020907931.2">
    <property type="nucleotide sequence ID" value="XM_021052272.2"/>
</dbReference>
<dbReference type="GO" id="GO:0004674">
    <property type="term" value="F:protein serine/threonine kinase activity"/>
    <property type="evidence" value="ECO:0007669"/>
    <property type="project" value="InterPro"/>
</dbReference>
<dbReference type="GeneID" id="110245978"/>
<dbReference type="Pfam" id="PF00023">
    <property type="entry name" value="Ank"/>
    <property type="match status" value="1"/>
</dbReference>
<dbReference type="Gene3D" id="1.20.1440.180">
    <property type="entry name" value="KEN domain"/>
    <property type="match status" value="2"/>
</dbReference>
<protein>
    <submittedName>
        <fullName evidence="8">Uncharacterized protein</fullName>
    </submittedName>
</protein>
<feature type="binding site" evidence="5">
    <location>
        <position position="1220"/>
    </location>
    <ligand>
        <name>ATP</name>
        <dbReference type="ChEBI" id="CHEBI:30616"/>
    </ligand>
</feature>
<dbReference type="PROSITE" id="PS50011">
    <property type="entry name" value="PROTEIN_KINASE_DOM"/>
    <property type="match status" value="2"/>
</dbReference>
<accession>A0A913XQ60</accession>
<feature type="repeat" description="ANK" evidence="4">
    <location>
        <begin position="407"/>
        <end position="439"/>
    </location>
</feature>
<dbReference type="GO" id="GO:0036498">
    <property type="term" value="P:IRE1-mediated unfolded protein response"/>
    <property type="evidence" value="ECO:0007669"/>
    <property type="project" value="TreeGrafter"/>
</dbReference>
<feature type="domain" description="Protein kinase" evidence="6">
    <location>
        <begin position="1651"/>
        <end position="1917"/>
    </location>
</feature>
<feature type="repeat" description="ANK" evidence="4">
    <location>
        <begin position="98"/>
        <end position="130"/>
    </location>
</feature>
<dbReference type="PROSITE" id="PS50297">
    <property type="entry name" value="ANK_REP_REGION"/>
    <property type="match status" value="5"/>
</dbReference>
<dbReference type="InterPro" id="IPR002110">
    <property type="entry name" value="Ankyrin_rpt"/>
</dbReference>
<keyword evidence="2 5" id="KW-0547">Nucleotide-binding</keyword>
<dbReference type="Gene3D" id="1.10.510.10">
    <property type="entry name" value="Transferase(Phosphotransferase) domain 1"/>
    <property type="match status" value="2"/>
</dbReference>
<dbReference type="InterPro" id="IPR010513">
    <property type="entry name" value="KEN_dom"/>
</dbReference>
<evidence type="ECO:0000256" key="5">
    <source>
        <dbReference type="PROSITE-ProRule" id="PRU10141"/>
    </source>
</evidence>
<feature type="domain" description="KEN" evidence="7">
    <location>
        <begin position="1920"/>
        <end position="2059"/>
    </location>
</feature>
<evidence type="ECO:0000256" key="1">
    <source>
        <dbReference type="ARBA" id="ARBA00022729"/>
    </source>
</evidence>
<dbReference type="InterPro" id="IPR000719">
    <property type="entry name" value="Prot_kinase_dom"/>
</dbReference>
<keyword evidence="3 5" id="KW-0067">ATP-binding</keyword>
<organism evidence="8 9">
    <name type="scientific">Exaiptasia diaphana</name>
    <name type="common">Tropical sea anemone</name>
    <name type="synonym">Aiptasia pulchella</name>
    <dbReference type="NCBI Taxonomy" id="2652724"/>
    <lineage>
        <taxon>Eukaryota</taxon>
        <taxon>Metazoa</taxon>
        <taxon>Cnidaria</taxon>
        <taxon>Anthozoa</taxon>
        <taxon>Hexacorallia</taxon>
        <taxon>Actiniaria</taxon>
        <taxon>Aiptasiidae</taxon>
        <taxon>Exaiptasia</taxon>
    </lineage>
</organism>
<dbReference type="PROSITE" id="PS50088">
    <property type="entry name" value="ANK_REPEAT"/>
    <property type="match status" value="7"/>
</dbReference>
<dbReference type="Pfam" id="PF00069">
    <property type="entry name" value="Pkinase"/>
    <property type="match status" value="2"/>
</dbReference>
<dbReference type="GO" id="GO:0004521">
    <property type="term" value="F:RNA endonuclease activity"/>
    <property type="evidence" value="ECO:0007669"/>
    <property type="project" value="InterPro"/>
</dbReference>
<dbReference type="PANTHER" id="PTHR13954">
    <property type="entry name" value="IRE1-RELATED"/>
    <property type="match status" value="1"/>
</dbReference>
<dbReference type="SMART" id="SM00220">
    <property type="entry name" value="S_TKc"/>
    <property type="match status" value="2"/>
</dbReference>
<proteinExistence type="predicted"/>
<keyword evidence="9" id="KW-1185">Reference proteome</keyword>
<dbReference type="Gene3D" id="3.30.200.20">
    <property type="entry name" value="Phosphorylase Kinase, domain 1"/>
    <property type="match status" value="1"/>
</dbReference>
<dbReference type="Pfam" id="PF06479">
    <property type="entry name" value="Ribonuc_2-5A"/>
    <property type="match status" value="2"/>
</dbReference>
<dbReference type="PROSITE" id="PS51392">
    <property type="entry name" value="KEN"/>
    <property type="match status" value="2"/>
</dbReference>
<feature type="repeat" description="ANK" evidence="4">
    <location>
        <begin position="30"/>
        <end position="62"/>
    </location>
</feature>
<dbReference type="InterPro" id="IPR045133">
    <property type="entry name" value="IRE1/2-like"/>
</dbReference>
<dbReference type="InterPro" id="IPR008271">
    <property type="entry name" value="Ser/Thr_kinase_AS"/>
</dbReference>
<dbReference type="GO" id="GO:1990604">
    <property type="term" value="C:IRE1-TRAF2-ASK1 complex"/>
    <property type="evidence" value="ECO:0007669"/>
    <property type="project" value="TreeGrafter"/>
</dbReference>
<feature type="binding site" evidence="5">
    <location>
        <position position="1680"/>
    </location>
    <ligand>
        <name>ATP</name>
        <dbReference type="ChEBI" id="CHEBI:30616"/>
    </ligand>
</feature>
<feature type="domain" description="KEN" evidence="7">
    <location>
        <begin position="1456"/>
        <end position="1603"/>
    </location>
</feature>
<feature type="repeat" description="ANK" evidence="4">
    <location>
        <begin position="201"/>
        <end position="233"/>
    </location>
</feature>
<dbReference type="OrthoDB" id="6334171at2759"/>
<dbReference type="InterPro" id="IPR011009">
    <property type="entry name" value="Kinase-like_dom_sf"/>
</dbReference>
<dbReference type="InterPro" id="IPR017441">
    <property type="entry name" value="Protein_kinase_ATP_BS"/>
</dbReference>
<dbReference type="Pfam" id="PF12796">
    <property type="entry name" value="Ank_2"/>
    <property type="match status" value="5"/>
</dbReference>
<dbReference type="Gene3D" id="1.25.40.20">
    <property type="entry name" value="Ankyrin repeat-containing domain"/>
    <property type="match status" value="7"/>
</dbReference>
<dbReference type="GO" id="GO:0070059">
    <property type="term" value="P:intrinsic apoptotic signaling pathway in response to endoplasmic reticulum stress"/>
    <property type="evidence" value="ECO:0007669"/>
    <property type="project" value="TreeGrafter"/>
</dbReference>
<name>A0A913XQ60_EXADI</name>
<dbReference type="SUPFAM" id="SSF56112">
    <property type="entry name" value="Protein kinase-like (PK-like)"/>
    <property type="match status" value="2"/>
</dbReference>